<dbReference type="WBParaSite" id="ASIM_0001846701-mRNA-1">
    <property type="protein sequence ID" value="ASIM_0001846701-mRNA-1"/>
    <property type="gene ID" value="ASIM_0001846701"/>
</dbReference>
<accession>A0A0M3KBX0</accession>
<keyword evidence="2" id="KW-1185">Reference proteome</keyword>
<evidence type="ECO:0000313" key="2">
    <source>
        <dbReference type="Proteomes" id="UP000267096"/>
    </source>
</evidence>
<dbReference type="AlphaFoldDB" id="A0A0M3KBX0"/>
<name>A0A0M3KBX0_ANISI</name>
<evidence type="ECO:0000313" key="3">
    <source>
        <dbReference type="WBParaSite" id="ASIM_0001846701-mRNA-1"/>
    </source>
</evidence>
<reference evidence="3" key="1">
    <citation type="submission" date="2017-02" db="UniProtKB">
        <authorList>
            <consortium name="WormBaseParasite"/>
        </authorList>
    </citation>
    <scope>IDENTIFICATION</scope>
</reference>
<gene>
    <name evidence="1" type="ORF">ASIM_LOCUS17868</name>
</gene>
<dbReference type="EMBL" id="UYRR01034683">
    <property type="protein sequence ID" value="VDK61850.1"/>
    <property type="molecule type" value="Genomic_DNA"/>
</dbReference>
<proteinExistence type="predicted"/>
<organism evidence="3">
    <name type="scientific">Anisakis simplex</name>
    <name type="common">Herring worm</name>
    <dbReference type="NCBI Taxonomy" id="6269"/>
    <lineage>
        <taxon>Eukaryota</taxon>
        <taxon>Metazoa</taxon>
        <taxon>Ecdysozoa</taxon>
        <taxon>Nematoda</taxon>
        <taxon>Chromadorea</taxon>
        <taxon>Rhabditida</taxon>
        <taxon>Spirurina</taxon>
        <taxon>Ascaridomorpha</taxon>
        <taxon>Ascaridoidea</taxon>
        <taxon>Anisakidae</taxon>
        <taxon>Anisakis</taxon>
        <taxon>Anisakis simplex complex</taxon>
    </lineage>
</organism>
<dbReference type="Proteomes" id="UP000267096">
    <property type="component" value="Unassembled WGS sequence"/>
</dbReference>
<sequence length="83" mass="9524">MEMQGPQDIAIISPRMAESIPFFQSKMNQEKVEMPVMNEQQQQQQVVDDAALRIDQKPFVLNPVFLQVDEPGRFDGDTVNVME</sequence>
<reference evidence="1 2" key="2">
    <citation type="submission" date="2018-11" db="EMBL/GenBank/DDBJ databases">
        <authorList>
            <consortium name="Pathogen Informatics"/>
        </authorList>
    </citation>
    <scope>NUCLEOTIDE SEQUENCE [LARGE SCALE GENOMIC DNA]</scope>
</reference>
<protein>
    <submittedName>
        <fullName evidence="1 3">Uncharacterized protein</fullName>
    </submittedName>
</protein>
<evidence type="ECO:0000313" key="1">
    <source>
        <dbReference type="EMBL" id="VDK61850.1"/>
    </source>
</evidence>